<keyword evidence="3" id="KW-1185">Reference proteome</keyword>
<feature type="compositionally biased region" description="Polar residues" evidence="1">
    <location>
        <begin position="236"/>
        <end position="257"/>
    </location>
</feature>
<evidence type="ECO:0000256" key="1">
    <source>
        <dbReference type="SAM" id="MobiDB-lite"/>
    </source>
</evidence>
<evidence type="ECO:0000313" key="2">
    <source>
        <dbReference type="EMBL" id="CAL4075305.1"/>
    </source>
</evidence>
<reference evidence="2 3" key="1">
    <citation type="submission" date="2024-05" db="EMBL/GenBank/DDBJ databases">
        <authorList>
            <person name="Wallberg A."/>
        </authorList>
    </citation>
    <scope>NUCLEOTIDE SEQUENCE [LARGE SCALE GENOMIC DNA]</scope>
</reference>
<dbReference type="EMBL" id="CAXKWB010004767">
    <property type="protein sequence ID" value="CAL4075305.1"/>
    <property type="molecule type" value="Genomic_DNA"/>
</dbReference>
<comment type="caution">
    <text evidence="2">The sequence shown here is derived from an EMBL/GenBank/DDBJ whole genome shotgun (WGS) entry which is preliminary data.</text>
</comment>
<feature type="compositionally biased region" description="Basic and acidic residues" evidence="1">
    <location>
        <begin position="160"/>
        <end position="175"/>
    </location>
</feature>
<feature type="compositionally biased region" description="Basic and acidic residues" evidence="1">
    <location>
        <begin position="200"/>
        <end position="235"/>
    </location>
</feature>
<accession>A0AAV2QBT7</accession>
<protein>
    <submittedName>
        <fullName evidence="2">Uncharacterized protein</fullName>
    </submittedName>
</protein>
<dbReference type="AlphaFoldDB" id="A0AAV2QBT7"/>
<sequence length="257" mass="29792">MVGEGKIFQSVKHFNIAEKEVTYVRHDYTRSQESITLNTTYPTNYQQVKEQSSTRVRKKEWAREQYVGSLANQSHTSYHHMDENRDGEDEEVNSRKSSLNNQSCLHNNLNLRTSEDSNNDYLYEPYSPLVQLDSEAINDIQNNDKQCTSVNEKNGASPKVSRELKSQDSVDDTEVKGRQRKVSLLHLVNPFIPFQDSMAETEHPMPPKEEIREKINNSNTERKKSSTDRHEERKILNSSELEQQQGAMSSFFSSEKR</sequence>
<gene>
    <name evidence="2" type="ORF">MNOR_LOCUS9745</name>
</gene>
<dbReference type="Proteomes" id="UP001497623">
    <property type="component" value="Unassembled WGS sequence"/>
</dbReference>
<feature type="region of interest" description="Disordered" evidence="1">
    <location>
        <begin position="68"/>
        <end position="102"/>
    </location>
</feature>
<organism evidence="2 3">
    <name type="scientific">Meganyctiphanes norvegica</name>
    <name type="common">Northern krill</name>
    <name type="synonym">Thysanopoda norvegica</name>
    <dbReference type="NCBI Taxonomy" id="48144"/>
    <lineage>
        <taxon>Eukaryota</taxon>
        <taxon>Metazoa</taxon>
        <taxon>Ecdysozoa</taxon>
        <taxon>Arthropoda</taxon>
        <taxon>Crustacea</taxon>
        <taxon>Multicrustacea</taxon>
        <taxon>Malacostraca</taxon>
        <taxon>Eumalacostraca</taxon>
        <taxon>Eucarida</taxon>
        <taxon>Euphausiacea</taxon>
        <taxon>Euphausiidae</taxon>
        <taxon>Meganyctiphanes</taxon>
    </lineage>
</organism>
<feature type="region of interest" description="Disordered" evidence="1">
    <location>
        <begin position="146"/>
        <end position="175"/>
    </location>
</feature>
<evidence type="ECO:0000313" key="3">
    <source>
        <dbReference type="Proteomes" id="UP001497623"/>
    </source>
</evidence>
<proteinExistence type="predicted"/>
<feature type="region of interest" description="Disordered" evidence="1">
    <location>
        <begin position="197"/>
        <end position="257"/>
    </location>
</feature>
<feature type="non-terminal residue" evidence="2">
    <location>
        <position position="257"/>
    </location>
</feature>
<name>A0AAV2QBT7_MEGNR</name>